<reference evidence="2 3" key="1">
    <citation type="submission" date="2019-06" db="EMBL/GenBank/DDBJ databases">
        <title>Whole genome shotgun sequence of Microbacterium testaceum NBRC 12675.</title>
        <authorList>
            <person name="Hosoyama A."/>
            <person name="Uohara A."/>
            <person name="Ohji S."/>
            <person name="Ichikawa N."/>
        </authorList>
    </citation>
    <scope>NUCLEOTIDE SEQUENCE [LARGE SCALE GENOMIC DNA]</scope>
    <source>
        <strain evidence="2 3">NBRC 12675</strain>
    </source>
</reference>
<evidence type="ECO:0000313" key="3">
    <source>
        <dbReference type="Proteomes" id="UP000319525"/>
    </source>
</evidence>
<feature type="compositionally biased region" description="Low complexity" evidence="1">
    <location>
        <begin position="341"/>
        <end position="355"/>
    </location>
</feature>
<name>A0A4Y3QPG8_MICTE</name>
<accession>A0A4Y3QPG8</accession>
<sequence length="440" mass="48485">MECKRQPVDSHMHSSDVEDPHALLAQAFSSSVGGGEFSASGAITVFAVVVPPMPYPRYTAFVDQGIGMQHRDHSQQMKTHAQRRDLWRRHPLWVYDPDDWKLITGSQTGDLICPKPGCRAELVKVQRSNGTRFLRNRPGTVDCGHAFGRVSRGGPPSAEHTWLQQRLAMLCADLGYAAFPEYAHADVWVDGPRPHAIEVQRWTTDFAARTSARRHAGADVIWLLPESATSPQLKRALFRQPAARLRVFQAPGRSVEARPWEPGHTGRVRLWVGATVMRMADDGRSLTSAGNYDAREFLREVLSGERLWYGPNAVGFAYGSGWARVEDVAAVRAVHRRPARPRVQTEPAAAATTGSPPSPQPSDRHAGNVSATPPSPQAEPTVTITATERETAPSADIRLTPTDEDATPPLSIDGAGHSRMSGDSSQPKRWIHRLLSWLFH</sequence>
<comment type="caution">
    <text evidence="2">The sequence shown here is derived from an EMBL/GenBank/DDBJ whole genome shotgun (WGS) entry which is preliminary data.</text>
</comment>
<gene>
    <name evidence="2" type="ORF">MTE01_24980</name>
</gene>
<feature type="region of interest" description="Disordered" evidence="1">
    <location>
        <begin position="336"/>
        <end position="425"/>
    </location>
</feature>
<evidence type="ECO:0000313" key="2">
    <source>
        <dbReference type="EMBL" id="GEB46553.1"/>
    </source>
</evidence>
<organism evidence="2 3">
    <name type="scientific">Microbacterium testaceum</name>
    <name type="common">Aureobacterium testaceum</name>
    <name type="synonym">Brevibacterium testaceum</name>
    <dbReference type="NCBI Taxonomy" id="2033"/>
    <lineage>
        <taxon>Bacteria</taxon>
        <taxon>Bacillati</taxon>
        <taxon>Actinomycetota</taxon>
        <taxon>Actinomycetes</taxon>
        <taxon>Micrococcales</taxon>
        <taxon>Microbacteriaceae</taxon>
        <taxon>Microbacterium</taxon>
    </lineage>
</organism>
<dbReference type="AlphaFoldDB" id="A0A4Y3QPG8"/>
<dbReference type="EMBL" id="BJML01000008">
    <property type="protein sequence ID" value="GEB46553.1"/>
    <property type="molecule type" value="Genomic_DNA"/>
</dbReference>
<evidence type="ECO:0000256" key="1">
    <source>
        <dbReference type="SAM" id="MobiDB-lite"/>
    </source>
</evidence>
<dbReference type="Proteomes" id="UP000319525">
    <property type="component" value="Unassembled WGS sequence"/>
</dbReference>
<proteinExistence type="predicted"/>
<protein>
    <submittedName>
        <fullName evidence="2">Uncharacterized protein</fullName>
    </submittedName>
</protein>